<feature type="transmembrane region" description="Helical" evidence="10">
    <location>
        <begin position="282"/>
        <end position="303"/>
    </location>
</feature>
<evidence type="ECO:0000313" key="12">
    <source>
        <dbReference type="RefSeq" id="XP_011645041.1"/>
    </source>
</evidence>
<evidence type="ECO:0000256" key="6">
    <source>
        <dbReference type="ARBA" id="ARBA00022989"/>
    </source>
</evidence>
<dbReference type="GO" id="GO:0004984">
    <property type="term" value="F:olfactory receptor activity"/>
    <property type="evidence" value="ECO:0007669"/>
    <property type="project" value="InterPro"/>
</dbReference>
<accession>A0A6I9XHN3</accession>
<feature type="transmembrane region" description="Helical" evidence="10">
    <location>
        <begin position="52"/>
        <end position="77"/>
    </location>
</feature>
<dbReference type="Proteomes" id="UP000504615">
    <property type="component" value="Unplaced"/>
</dbReference>
<proteinExistence type="inferred from homology"/>
<keyword evidence="4 10" id="KW-0812">Transmembrane</keyword>
<dbReference type="GeneID" id="105432107"/>
<protein>
    <recommendedName>
        <fullName evidence="10">Odorant receptor</fullName>
    </recommendedName>
</protein>
<feature type="transmembrane region" description="Helical" evidence="10">
    <location>
        <begin position="203"/>
        <end position="230"/>
    </location>
</feature>
<evidence type="ECO:0000256" key="2">
    <source>
        <dbReference type="ARBA" id="ARBA00022475"/>
    </source>
</evidence>
<sequence>MYSIPMQKSSSVAAATIHDEKDMQLSMQLNRWMLKPIGAWPKSDDLSRIEKLIYLLLNTICSGLIVFLFVPAAVFMVFEVDDVYHRVKLFGHLLFCVMAIVKYSAMMCRENDIRRGIQEIEDDWISTRHYDDQIIMIESAKFGRRLIVISGIFMYGGAAFYYFALPLMDGKIIEDDGNLTYWPLVYPVARVIVDVRYSPANDIFFSVQCLSGVVAHCITAGACSLAATFAMHAHGRLRVLAQWIKHLIDGREDLCSSMNKRLAMIVQQHVRILRFISLTDKILREMAFIDIFGCTLNMCFLGYYTITEWEDKNSVVIYIILLLSLAFNIFIFCYIGELVTEQCKKIGDVSYMIDWHRLSGNKGLAIILISAMSNSSIKLTVANIIELSLSTFGNVINTSVAYLNMLRTLT</sequence>
<name>A0A6I9XHN3_9HYME</name>
<keyword evidence="8 10" id="KW-0675">Receptor</keyword>
<dbReference type="OrthoDB" id="7539170at2759"/>
<feature type="transmembrane region" description="Helical" evidence="10">
    <location>
        <begin position="89"/>
        <end position="105"/>
    </location>
</feature>
<dbReference type="RefSeq" id="XP_011645041.1">
    <property type="nucleotide sequence ID" value="XM_011646739.2"/>
</dbReference>
<keyword evidence="2" id="KW-1003">Cell membrane</keyword>
<dbReference type="PANTHER" id="PTHR21137:SF35">
    <property type="entry name" value="ODORANT RECEPTOR 19A-RELATED"/>
    <property type="match status" value="1"/>
</dbReference>
<comment type="similarity">
    <text evidence="10">Belongs to the insect chemoreceptor superfamily. Heteromeric odorant receptor channel (TC 1.A.69) family.</text>
</comment>
<evidence type="ECO:0000256" key="9">
    <source>
        <dbReference type="ARBA" id="ARBA00023224"/>
    </source>
</evidence>
<dbReference type="GO" id="GO:0007165">
    <property type="term" value="P:signal transduction"/>
    <property type="evidence" value="ECO:0007669"/>
    <property type="project" value="UniProtKB-KW"/>
</dbReference>
<keyword evidence="11" id="KW-1185">Reference proteome</keyword>
<keyword evidence="6 10" id="KW-1133">Transmembrane helix</keyword>
<keyword evidence="3 10" id="KW-0716">Sensory transduction</keyword>
<evidence type="ECO:0000256" key="1">
    <source>
        <dbReference type="ARBA" id="ARBA00004651"/>
    </source>
</evidence>
<evidence type="ECO:0000313" key="11">
    <source>
        <dbReference type="Proteomes" id="UP000504615"/>
    </source>
</evidence>
<keyword evidence="9 10" id="KW-0807">Transducer</keyword>
<dbReference type="Pfam" id="PF02949">
    <property type="entry name" value="7tm_6"/>
    <property type="match status" value="1"/>
</dbReference>
<comment type="subcellular location">
    <subcellularLocation>
        <location evidence="1 10">Cell membrane</location>
        <topology evidence="1 10">Multi-pass membrane protein</topology>
    </subcellularLocation>
</comment>
<evidence type="ECO:0000256" key="4">
    <source>
        <dbReference type="ARBA" id="ARBA00022692"/>
    </source>
</evidence>
<dbReference type="GO" id="GO:0005549">
    <property type="term" value="F:odorant binding"/>
    <property type="evidence" value="ECO:0007669"/>
    <property type="project" value="InterPro"/>
</dbReference>
<keyword evidence="7 10" id="KW-0472">Membrane</keyword>
<dbReference type="KEGG" id="pbar:105432107"/>
<gene>
    <name evidence="12" type="primary">LOC105432107</name>
</gene>
<feature type="transmembrane region" description="Helical" evidence="10">
    <location>
        <begin position="146"/>
        <end position="164"/>
    </location>
</feature>
<dbReference type="AlphaFoldDB" id="A0A6I9XHN3"/>
<evidence type="ECO:0000256" key="10">
    <source>
        <dbReference type="RuleBase" id="RU351113"/>
    </source>
</evidence>
<comment type="caution">
    <text evidence="10">Lacks conserved residue(s) required for the propagation of feature annotation.</text>
</comment>
<feature type="transmembrane region" description="Helical" evidence="10">
    <location>
        <begin position="315"/>
        <end position="335"/>
    </location>
</feature>
<evidence type="ECO:0000256" key="3">
    <source>
        <dbReference type="ARBA" id="ARBA00022606"/>
    </source>
</evidence>
<dbReference type="GO" id="GO:0005886">
    <property type="term" value="C:plasma membrane"/>
    <property type="evidence" value="ECO:0007669"/>
    <property type="project" value="UniProtKB-SubCell"/>
</dbReference>
<organism evidence="11 12">
    <name type="scientific">Pogonomyrmex barbatus</name>
    <name type="common">red harvester ant</name>
    <dbReference type="NCBI Taxonomy" id="144034"/>
    <lineage>
        <taxon>Eukaryota</taxon>
        <taxon>Metazoa</taxon>
        <taxon>Ecdysozoa</taxon>
        <taxon>Arthropoda</taxon>
        <taxon>Hexapoda</taxon>
        <taxon>Insecta</taxon>
        <taxon>Pterygota</taxon>
        <taxon>Neoptera</taxon>
        <taxon>Endopterygota</taxon>
        <taxon>Hymenoptera</taxon>
        <taxon>Apocrita</taxon>
        <taxon>Aculeata</taxon>
        <taxon>Formicoidea</taxon>
        <taxon>Formicidae</taxon>
        <taxon>Myrmicinae</taxon>
        <taxon>Pogonomyrmex</taxon>
    </lineage>
</organism>
<evidence type="ECO:0000256" key="7">
    <source>
        <dbReference type="ARBA" id="ARBA00023136"/>
    </source>
</evidence>
<dbReference type="PANTHER" id="PTHR21137">
    <property type="entry name" value="ODORANT RECEPTOR"/>
    <property type="match status" value="1"/>
</dbReference>
<keyword evidence="5 10" id="KW-0552">Olfaction</keyword>
<dbReference type="InterPro" id="IPR004117">
    <property type="entry name" value="7tm6_olfct_rcpt"/>
</dbReference>
<reference evidence="12" key="1">
    <citation type="submission" date="2025-08" db="UniProtKB">
        <authorList>
            <consortium name="RefSeq"/>
        </authorList>
    </citation>
    <scope>IDENTIFICATION</scope>
</reference>
<evidence type="ECO:0000256" key="5">
    <source>
        <dbReference type="ARBA" id="ARBA00022725"/>
    </source>
</evidence>
<evidence type="ECO:0000256" key="8">
    <source>
        <dbReference type="ARBA" id="ARBA00023170"/>
    </source>
</evidence>